<sequence>MIESFILYLQEQDKSSNTVKSYKKHVEDYILWFTTSFSAAFKKIYRENIIDYKSYLINIRKLNAKSINAILAAIQKFNEFLIEKKFQDEQVIFKKDYLKVQTEYASPAIVSKVDIESFRQKILESGSKRNYALITLLAYSGMRISEATNLKISDVNLMAKEILVRYGKGKKQRLVIVNDKIVNAIKEYLKVRQIHKYKDSEYLFVSRESEKVDNTVINRLFNKYSEKITPHTLRHFFCSYALENGLSVHEVANQAGHSNIHTTLIYTNPSREEMKRKINLL</sequence>
<dbReference type="PANTHER" id="PTHR30349">
    <property type="entry name" value="PHAGE INTEGRASE-RELATED"/>
    <property type="match status" value="1"/>
</dbReference>
<dbReference type="eggNOG" id="COG4974">
    <property type="taxonomic scope" value="Bacteria"/>
</dbReference>
<evidence type="ECO:0000313" key="10">
    <source>
        <dbReference type="Proteomes" id="UP000036923"/>
    </source>
</evidence>
<dbReference type="STRING" id="398512.Bccel_5427"/>
<dbReference type="EMBL" id="LGTC01000001">
    <property type="protein sequence ID" value="KNY30150.1"/>
    <property type="molecule type" value="Genomic_DNA"/>
</dbReference>
<comment type="function">
    <text evidence="1">Site-specific tyrosine recombinase, which acts by catalyzing the cutting and rejoining of the recombining DNA molecules.</text>
</comment>
<evidence type="ECO:0000256" key="5">
    <source>
        <dbReference type="ARBA" id="ARBA00023172"/>
    </source>
</evidence>
<dbReference type="Pfam" id="PF02899">
    <property type="entry name" value="Phage_int_SAM_1"/>
    <property type="match status" value="1"/>
</dbReference>
<evidence type="ECO:0000256" key="3">
    <source>
        <dbReference type="ARBA" id="ARBA00022908"/>
    </source>
</evidence>
<dbReference type="Proteomes" id="UP000036923">
    <property type="component" value="Unassembled WGS sequence"/>
</dbReference>
<dbReference type="InterPro" id="IPR013762">
    <property type="entry name" value="Integrase-like_cat_sf"/>
</dbReference>
<name>A0A0L6JX24_9FIRM</name>
<evidence type="ECO:0000256" key="1">
    <source>
        <dbReference type="ARBA" id="ARBA00003283"/>
    </source>
</evidence>
<dbReference type="PANTHER" id="PTHR30349:SF81">
    <property type="entry name" value="TYROSINE RECOMBINASE XERC"/>
    <property type="match status" value="1"/>
</dbReference>
<keyword evidence="3" id="KW-0229">DNA integration</keyword>
<evidence type="ECO:0000256" key="2">
    <source>
        <dbReference type="ARBA" id="ARBA00008857"/>
    </source>
</evidence>
<evidence type="ECO:0000259" key="8">
    <source>
        <dbReference type="PROSITE" id="PS51900"/>
    </source>
</evidence>
<dbReference type="OrthoDB" id="184666at2"/>
<dbReference type="Gene3D" id="1.10.443.10">
    <property type="entry name" value="Intergrase catalytic core"/>
    <property type="match status" value="1"/>
</dbReference>
<evidence type="ECO:0000256" key="6">
    <source>
        <dbReference type="PROSITE-ProRule" id="PRU01248"/>
    </source>
</evidence>
<feature type="domain" description="Tyr recombinase" evidence="7">
    <location>
        <begin position="105"/>
        <end position="279"/>
    </location>
</feature>
<keyword evidence="5" id="KW-0233">DNA recombination</keyword>
<dbReference type="GO" id="GO:0003677">
    <property type="term" value="F:DNA binding"/>
    <property type="evidence" value="ECO:0007669"/>
    <property type="project" value="UniProtKB-UniRule"/>
</dbReference>
<evidence type="ECO:0000313" key="9">
    <source>
        <dbReference type="EMBL" id="KNY30150.1"/>
    </source>
</evidence>
<comment type="caution">
    <text evidence="9">The sequence shown here is derived from an EMBL/GenBank/DDBJ whole genome shotgun (WGS) entry which is preliminary data.</text>
</comment>
<dbReference type="Pfam" id="PF00589">
    <property type="entry name" value="Phage_integrase"/>
    <property type="match status" value="1"/>
</dbReference>
<dbReference type="SUPFAM" id="SSF56349">
    <property type="entry name" value="DNA breaking-rejoining enzymes"/>
    <property type="match status" value="1"/>
</dbReference>
<reference evidence="10" key="1">
    <citation type="submission" date="2015-07" db="EMBL/GenBank/DDBJ databases">
        <title>Near-Complete Genome Sequence of the Cellulolytic Bacterium Bacteroides (Pseudobacteroides) cellulosolvens ATCC 35603.</title>
        <authorList>
            <person name="Dassa B."/>
            <person name="Utturkar S.M."/>
            <person name="Klingeman D.M."/>
            <person name="Hurt R.A."/>
            <person name="Keller M."/>
            <person name="Xu J."/>
            <person name="Reddy Y.H.K."/>
            <person name="Borovok I."/>
            <person name="Grinberg I.R."/>
            <person name="Lamed R."/>
            <person name="Zhivin O."/>
            <person name="Bayer E.A."/>
            <person name="Brown S.D."/>
        </authorList>
    </citation>
    <scope>NUCLEOTIDE SEQUENCE [LARGE SCALE GENOMIC DNA]</scope>
    <source>
        <strain evidence="10">DSM 2933</strain>
    </source>
</reference>
<protein>
    <submittedName>
        <fullName evidence="9">Integrase family protein</fullName>
    </submittedName>
</protein>
<dbReference type="InterPro" id="IPR050090">
    <property type="entry name" value="Tyrosine_recombinase_XerCD"/>
</dbReference>
<dbReference type="InterPro" id="IPR010998">
    <property type="entry name" value="Integrase_recombinase_N"/>
</dbReference>
<feature type="domain" description="Core-binding (CB)" evidence="8">
    <location>
        <begin position="1"/>
        <end position="82"/>
    </location>
</feature>
<dbReference type="InterPro" id="IPR044068">
    <property type="entry name" value="CB"/>
</dbReference>
<evidence type="ECO:0000259" key="7">
    <source>
        <dbReference type="PROSITE" id="PS51898"/>
    </source>
</evidence>
<dbReference type="RefSeq" id="WP_036945323.1">
    <property type="nucleotide sequence ID" value="NZ_JQKC01000047.1"/>
</dbReference>
<comment type="similarity">
    <text evidence="2">Belongs to the 'phage' integrase family.</text>
</comment>
<dbReference type="AlphaFoldDB" id="A0A0L6JX24"/>
<dbReference type="InterPro" id="IPR011010">
    <property type="entry name" value="DNA_brk_join_enz"/>
</dbReference>
<dbReference type="PROSITE" id="PS51898">
    <property type="entry name" value="TYR_RECOMBINASE"/>
    <property type="match status" value="1"/>
</dbReference>
<keyword evidence="4 6" id="KW-0238">DNA-binding</keyword>
<accession>A0A0L6JX24</accession>
<keyword evidence="10" id="KW-1185">Reference proteome</keyword>
<dbReference type="PROSITE" id="PS51900">
    <property type="entry name" value="CB"/>
    <property type="match status" value="1"/>
</dbReference>
<dbReference type="InterPro" id="IPR004107">
    <property type="entry name" value="Integrase_SAM-like_N"/>
</dbReference>
<evidence type="ECO:0000256" key="4">
    <source>
        <dbReference type="ARBA" id="ARBA00023125"/>
    </source>
</evidence>
<gene>
    <name evidence="9" type="ORF">Bccel_5427</name>
</gene>
<dbReference type="Gene3D" id="1.10.150.130">
    <property type="match status" value="1"/>
</dbReference>
<proteinExistence type="inferred from homology"/>
<dbReference type="InterPro" id="IPR002104">
    <property type="entry name" value="Integrase_catalytic"/>
</dbReference>
<dbReference type="PATRIC" id="fig|398512.5.peg.5693"/>
<organism evidence="9 10">
    <name type="scientific">Pseudobacteroides cellulosolvens ATCC 35603 = DSM 2933</name>
    <dbReference type="NCBI Taxonomy" id="398512"/>
    <lineage>
        <taxon>Bacteria</taxon>
        <taxon>Bacillati</taxon>
        <taxon>Bacillota</taxon>
        <taxon>Clostridia</taxon>
        <taxon>Eubacteriales</taxon>
        <taxon>Oscillospiraceae</taxon>
        <taxon>Pseudobacteroides</taxon>
    </lineage>
</organism>
<dbReference type="GO" id="GO:0015074">
    <property type="term" value="P:DNA integration"/>
    <property type="evidence" value="ECO:0007669"/>
    <property type="project" value="UniProtKB-KW"/>
</dbReference>
<dbReference type="GO" id="GO:0006310">
    <property type="term" value="P:DNA recombination"/>
    <property type="evidence" value="ECO:0007669"/>
    <property type="project" value="UniProtKB-KW"/>
</dbReference>